<dbReference type="Proteomes" id="UP001159363">
    <property type="component" value="Chromosome X"/>
</dbReference>
<evidence type="ECO:0000313" key="1">
    <source>
        <dbReference type="EMBL" id="KAJ8885765.1"/>
    </source>
</evidence>
<evidence type="ECO:0000313" key="2">
    <source>
        <dbReference type="Proteomes" id="UP001159363"/>
    </source>
</evidence>
<reference evidence="1 2" key="1">
    <citation type="submission" date="2023-02" db="EMBL/GenBank/DDBJ databases">
        <title>LHISI_Scaffold_Assembly.</title>
        <authorList>
            <person name="Stuart O.P."/>
            <person name="Cleave R."/>
            <person name="Magrath M.J.L."/>
            <person name="Mikheyev A.S."/>
        </authorList>
    </citation>
    <scope>NUCLEOTIDE SEQUENCE [LARGE SCALE GENOMIC DNA]</scope>
    <source>
        <strain evidence="1">Daus_M_001</strain>
        <tissue evidence="1">Leg muscle</tissue>
    </source>
</reference>
<sequence length="131" mass="14843">MCQSCRTMPLVGGYSRGSPVSAAPVFWHSPNSQLTSPSSALKTSKFLKQPCDFCSYALTYFLAAVVYWSVHSPPTEANRAETSPDFRKWESRRTIPLVSGFYWGYPFSSTFAFRRFSILASLHSYHLSRPR</sequence>
<gene>
    <name evidence="1" type="ORF">PR048_011965</name>
</gene>
<dbReference type="EMBL" id="JARBHB010000004">
    <property type="protein sequence ID" value="KAJ8885765.1"/>
    <property type="molecule type" value="Genomic_DNA"/>
</dbReference>
<protein>
    <submittedName>
        <fullName evidence="1">Uncharacterized protein</fullName>
    </submittedName>
</protein>
<keyword evidence="2" id="KW-1185">Reference proteome</keyword>
<comment type="caution">
    <text evidence="1">The sequence shown here is derived from an EMBL/GenBank/DDBJ whole genome shotgun (WGS) entry which is preliminary data.</text>
</comment>
<proteinExistence type="predicted"/>
<accession>A0ABQ9HN04</accession>
<name>A0ABQ9HN04_9NEOP</name>
<organism evidence="1 2">
    <name type="scientific">Dryococelus australis</name>
    <dbReference type="NCBI Taxonomy" id="614101"/>
    <lineage>
        <taxon>Eukaryota</taxon>
        <taxon>Metazoa</taxon>
        <taxon>Ecdysozoa</taxon>
        <taxon>Arthropoda</taxon>
        <taxon>Hexapoda</taxon>
        <taxon>Insecta</taxon>
        <taxon>Pterygota</taxon>
        <taxon>Neoptera</taxon>
        <taxon>Polyneoptera</taxon>
        <taxon>Phasmatodea</taxon>
        <taxon>Verophasmatodea</taxon>
        <taxon>Anareolatae</taxon>
        <taxon>Phasmatidae</taxon>
        <taxon>Eurycanthinae</taxon>
        <taxon>Dryococelus</taxon>
    </lineage>
</organism>